<gene>
    <name evidence="1" type="primary">PLD1_3</name>
    <name evidence="1" type="ORF">GOODEAATRI_025178</name>
</gene>
<dbReference type="EMBL" id="JAHRIO010012921">
    <property type="protein sequence ID" value="MEQ2162946.1"/>
    <property type="molecule type" value="Genomic_DNA"/>
</dbReference>
<reference evidence="1 2" key="1">
    <citation type="submission" date="2021-06" db="EMBL/GenBank/DDBJ databases">
        <authorList>
            <person name="Palmer J.M."/>
        </authorList>
    </citation>
    <scope>NUCLEOTIDE SEQUENCE [LARGE SCALE GENOMIC DNA]</scope>
    <source>
        <strain evidence="1 2">GA_2019</strain>
        <tissue evidence="1">Muscle</tissue>
    </source>
</reference>
<evidence type="ECO:0000313" key="2">
    <source>
        <dbReference type="Proteomes" id="UP001476798"/>
    </source>
</evidence>
<keyword evidence="2" id="KW-1185">Reference proteome</keyword>
<accession>A0ABV0MUZ4</accession>
<proteinExistence type="predicted"/>
<organism evidence="1 2">
    <name type="scientific">Goodea atripinnis</name>
    <dbReference type="NCBI Taxonomy" id="208336"/>
    <lineage>
        <taxon>Eukaryota</taxon>
        <taxon>Metazoa</taxon>
        <taxon>Chordata</taxon>
        <taxon>Craniata</taxon>
        <taxon>Vertebrata</taxon>
        <taxon>Euteleostomi</taxon>
        <taxon>Actinopterygii</taxon>
        <taxon>Neopterygii</taxon>
        <taxon>Teleostei</taxon>
        <taxon>Neoteleostei</taxon>
        <taxon>Acanthomorphata</taxon>
        <taxon>Ovalentaria</taxon>
        <taxon>Atherinomorphae</taxon>
        <taxon>Cyprinodontiformes</taxon>
        <taxon>Goodeidae</taxon>
        <taxon>Goodea</taxon>
    </lineage>
</organism>
<dbReference type="Proteomes" id="UP001476798">
    <property type="component" value="Unassembled WGS sequence"/>
</dbReference>
<comment type="caution">
    <text evidence="1">The sequence shown here is derived from an EMBL/GenBank/DDBJ whole genome shotgun (WGS) entry which is preliminary data.</text>
</comment>
<protein>
    <submittedName>
        <fullName evidence="1">Phospholipase D</fullName>
    </submittedName>
</protein>
<name>A0ABV0MUZ4_9TELE</name>
<evidence type="ECO:0000313" key="1">
    <source>
        <dbReference type="EMBL" id="MEQ2162946.1"/>
    </source>
</evidence>
<sequence length="156" mass="17643">MLGKRDSEVAVVVEDSEKVASLMDGEDYEAGPFALELRLECFRTILGGHTDTSIDLSDPISDRFYKEVWMTTAGRNATIYEKVFRCLPSSLVRNMSELEQFQSKPALAQTDKARAQEELRKIRGFLVQFPLDFLSEQNLMPSVGSKEAMVPTEIWT</sequence>